<dbReference type="AlphaFoldDB" id="A0A432MJ29"/>
<accession>A0A432MJ29</accession>
<gene>
    <name evidence="2" type="ORF">TsocGM_12590</name>
</gene>
<name>A0A432MJ29_9BACT</name>
<comment type="caution">
    <text evidence="2">The sequence shown here is derived from an EMBL/GenBank/DDBJ whole genome shotgun (WGS) entry which is preliminary data.</text>
</comment>
<keyword evidence="1" id="KW-0472">Membrane</keyword>
<evidence type="ECO:0000313" key="3">
    <source>
        <dbReference type="Proteomes" id="UP000280296"/>
    </source>
</evidence>
<sequence>MSNPIPALRQFVSPGVVLGVIACGTALMAMVRSEPDLTARQAGAVRVVYVPAETDRKPDRGPAVTADLPQIQGTEWVVVVDGPTLAKRVEAAATALSGDGYAIVSVTPILRGEARTQERQGPATQIGVGGVGSVIGGFGTGWGSGYSVTDGVLIVAERR</sequence>
<keyword evidence="1" id="KW-0812">Transmembrane</keyword>
<protein>
    <submittedName>
        <fullName evidence="2">Uncharacterized protein</fullName>
    </submittedName>
</protein>
<keyword evidence="3" id="KW-1185">Reference proteome</keyword>
<reference evidence="2 3" key="1">
    <citation type="submission" date="2018-12" db="EMBL/GenBank/DDBJ databases">
        <authorList>
            <person name="Toschakov S.V."/>
        </authorList>
    </citation>
    <scope>NUCLEOTIDE SEQUENCE [LARGE SCALE GENOMIC DNA]</scope>
    <source>
        <strain evidence="2 3">GM2012</strain>
    </source>
</reference>
<dbReference type="RefSeq" id="WP_126725725.1">
    <property type="nucleotide sequence ID" value="NZ_RYZH01000022.1"/>
</dbReference>
<dbReference type="Proteomes" id="UP000280296">
    <property type="component" value="Unassembled WGS sequence"/>
</dbReference>
<feature type="transmembrane region" description="Helical" evidence="1">
    <location>
        <begin position="12"/>
        <end position="31"/>
    </location>
</feature>
<dbReference type="OrthoDB" id="9891226at2"/>
<keyword evidence="1" id="KW-1133">Transmembrane helix</keyword>
<reference evidence="2 3" key="2">
    <citation type="submission" date="2019-01" db="EMBL/GenBank/DDBJ databases">
        <title>Tautonia sociabilis, a novel thermotolerant planctomycete of Isosphaeraceae family, isolated from a 4000 m deep subterranean habitat.</title>
        <authorList>
            <person name="Kovaleva O.L."/>
            <person name="Elcheninov A.G."/>
            <person name="Van Heerden E."/>
            <person name="Toshchakov S.V."/>
            <person name="Novikov A."/>
            <person name="Bonch-Osmolovskaya E.A."/>
            <person name="Kublanov I.V."/>
        </authorList>
    </citation>
    <scope>NUCLEOTIDE SEQUENCE [LARGE SCALE GENOMIC DNA]</scope>
    <source>
        <strain evidence="2 3">GM2012</strain>
    </source>
</reference>
<evidence type="ECO:0000313" key="2">
    <source>
        <dbReference type="EMBL" id="RUL87361.1"/>
    </source>
</evidence>
<evidence type="ECO:0000256" key="1">
    <source>
        <dbReference type="SAM" id="Phobius"/>
    </source>
</evidence>
<organism evidence="2 3">
    <name type="scientific">Tautonia sociabilis</name>
    <dbReference type="NCBI Taxonomy" id="2080755"/>
    <lineage>
        <taxon>Bacteria</taxon>
        <taxon>Pseudomonadati</taxon>
        <taxon>Planctomycetota</taxon>
        <taxon>Planctomycetia</taxon>
        <taxon>Isosphaerales</taxon>
        <taxon>Isosphaeraceae</taxon>
        <taxon>Tautonia</taxon>
    </lineage>
</organism>
<dbReference type="EMBL" id="RYZH01000022">
    <property type="protein sequence ID" value="RUL87361.1"/>
    <property type="molecule type" value="Genomic_DNA"/>
</dbReference>
<proteinExistence type="predicted"/>